<dbReference type="GO" id="GO:0000160">
    <property type="term" value="P:phosphorelay signal transduction system"/>
    <property type="evidence" value="ECO:0007669"/>
    <property type="project" value="InterPro"/>
</dbReference>
<accession>A0A2U1ZS57</accession>
<dbReference type="InterPro" id="IPR011006">
    <property type="entry name" value="CheY-like_superfamily"/>
</dbReference>
<keyword evidence="1 3" id="KW-0597">Phosphoprotein</keyword>
<dbReference type="OrthoDB" id="9808843at2"/>
<dbReference type="CDD" id="cd17535">
    <property type="entry name" value="REC_NarL-like"/>
    <property type="match status" value="1"/>
</dbReference>
<dbReference type="PRINTS" id="PR00038">
    <property type="entry name" value="HTHLUXR"/>
</dbReference>
<dbReference type="RefSeq" id="WP_109228207.1">
    <property type="nucleotide sequence ID" value="NZ_PYHR01000002.1"/>
</dbReference>
<keyword evidence="7" id="KW-1185">Reference proteome</keyword>
<dbReference type="AlphaFoldDB" id="A0A2U1ZS57"/>
<dbReference type="SMART" id="SM00421">
    <property type="entry name" value="HTH_LUXR"/>
    <property type="match status" value="1"/>
</dbReference>
<dbReference type="SUPFAM" id="SSF46894">
    <property type="entry name" value="C-terminal effector domain of the bipartite response regulators"/>
    <property type="match status" value="1"/>
</dbReference>
<evidence type="ECO:0000256" key="1">
    <source>
        <dbReference type="ARBA" id="ARBA00022553"/>
    </source>
</evidence>
<dbReference type="InterPro" id="IPR000792">
    <property type="entry name" value="Tscrpt_reg_LuxR_C"/>
</dbReference>
<dbReference type="PROSITE" id="PS50110">
    <property type="entry name" value="RESPONSE_REGULATORY"/>
    <property type="match status" value="1"/>
</dbReference>
<comment type="caution">
    <text evidence="6">The sequence shown here is derived from an EMBL/GenBank/DDBJ whole genome shotgun (WGS) entry which is preliminary data.</text>
</comment>
<dbReference type="PROSITE" id="PS50043">
    <property type="entry name" value="HTH_LUXR_2"/>
    <property type="match status" value="1"/>
</dbReference>
<name>A0A2U1ZS57_9MICO</name>
<feature type="domain" description="Response regulatory" evidence="5">
    <location>
        <begin position="4"/>
        <end position="120"/>
    </location>
</feature>
<dbReference type="Pfam" id="PF00072">
    <property type="entry name" value="Response_reg"/>
    <property type="match status" value="1"/>
</dbReference>
<evidence type="ECO:0000313" key="7">
    <source>
        <dbReference type="Proteomes" id="UP000245166"/>
    </source>
</evidence>
<dbReference type="EMBL" id="PYHR01000002">
    <property type="protein sequence ID" value="PWD49824.1"/>
    <property type="molecule type" value="Genomic_DNA"/>
</dbReference>
<evidence type="ECO:0000313" key="6">
    <source>
        <dbReference type="EMBL" id="PWD49824.1"/>
    </source>
</evidence>
<gene>
    <name evidence="6" type="ORF">C8046_03060</name>
</gene>
<dbReference type="GO" id="GO:0003677">
    <property type="term" value="F:DNA binding"/>
    <property type="evidence" value="ECO:0007669"/>
    <property type="project" value="UniProtKB-KW"/>
</dbReference>
<dbReference type="InterPro" id="IPR016032">
    <property type="entry name" value="Sig_transdc_resp-reg_C-effctor"/>
</dbReference>
<evidence type="ECO:0000259" key="4">
    <source>
        <dbReference type="PROSITE" id="PS50043"/>
    </source>
</evidence>
<dbReference type="PANTHER" id="PTHR43214">
    <property type="entry name" value="TWO-COMPONENT RESPONSE REGULATOR"/>
    <property type="match status" value="1"/>
</dbReference>
<dbReference type="Pfam" id="PF00196">
    <property type="entry name" value="GerE"/>
    <property type="match status" value="1"/>
</dbReference>
<evidence type="ECO:0000259" key="5">
    <source>
        <dbReference type="PROSITE" id="PS50110"/>
    </source>
</evidence>
<dbReference type="CDD" id="cd06170">
    <property type="entry name" value="LuxR_C_like"/>
    <property type="match status" value="1"/>
</dbReference>
<organism evidence="6 7">
    <name type="scientific">Serinibacter arcticus</name>
    <dbReference type="NCBI Taxonomy" id="1655435"/>
    <lineage>
        <taxon>Bacteria</taxon>
        <taxon>Bacillati</taxon>
        <taxon>Actinomycetota</taxon>
        <taxon>Actinomycetes</taxon>
        <taxon>Micrococcales</taxon>
        <taxon>Beutenbergiaceae</taxon>
        <taxon>Serinibacter</taxon>
    </lineage>
</organism>
<feature type="modified residue" description="4-aspartylphosphate" evidence="3">
    <location>
        <position position="55"/>
    </location>
</feature>
<dbReference type="SMART" id="SM00448">
    <property type="entry name" value="REC"/>
    <property type="match status" value="1"/>
</dbReference>
<dbReference type="PANTHER" id="PTHR43214:SF42">
    <property type="entry name" value="TRANSCRIPTIONAL REGULATORY PROTEIN DESR"/>
    <property type="match status" value="1"/>
</dbReference>
<dbReference type="InterPro" id="IPR058245">
    <property type="entry name" value="NreC/VraR/RcsB-like_REC"/>
</dbReference>
<sequence>MTVTVLLADDEQLIRSALAALLPLEADIAVVGEAADGDQAVKLVTATRPDVVVLDVEMPILDGMQAAEQILTRDPKAKVLMLTRHARPGMLRSALAIGVRGFLSKDCEPERIARAIVNIAGGDRDIDTSLAARALTHDCPLTTREQDVLRVTLDGSSVREIAEVLHLSSGTVRNYLSSAIRKVGASNRREAARIARANDWI</sequence>
<proteinExistence type="predicted"/>
<evidence type="ECO:0000256" key="3">
    <source>
        <dbReference type="PROSITE-ProRule" id="PRU00169"/>
    </source>
</evidence>
<dbReference type="PROSITE" id="PS00622">
    <property type="entry name" value="HTH_LUXR_1"/>
    <property type="match status" value="1"/>
</dbReference>
<feature type="domain" description="HTH luxR-type" evidence="4">
    <location>
        <begin position="134"/>
        <end position="199"/>
    </location>
</feature>
<dbReference type="Proteomes" id="UP000245166">
    <property type="component" value="Unassembled WGS sequence"/>
</dbReference>
<dbReference type="InterPro" id="IPR001789">
    <property type="entry name" value="Sig_transdc_resp-reg_receiver"/>
</dbReference>
<protein>
    <submittedName>
        <fullName evidence="6">DNA-binding response regulator</fullName>
    </submittedName>
</protein>
<dbReference type="InterPro" id="IPR039420">
    <property type="entry name" value="WalR-like"/>
</dbReference>
<dbReference type="GO" id="GO:0006355">
    <property type="term" value="P:regulation of DNA-templated transcription"/>
    <property type="evidence" value="ECO:0007669"/>
    <property type="project" value="InterPro"/>
</dbReference>
<keyword evidence="2 6" id="KW-0238">DNA-binding</keyword>
<evidence type="ECO:0000256" key="2">
    <source>
        <dbReference type="ARBA" id="ARBA00023125"/>
    </source>
</evidence>
<dbReference type="SUPFAM" id="SSF52172">
    <property type="entry name" value="CheY-like"/>
    <property type="match status" value="1"/>
</dbReference>
<dbReference type="Gene3D" id="3.40.50.2300">
    <property type="match status" value="1"/>
</dbReference>
<reference evidence="6 7" key="1">
    <citation type="submission" date="2018-03" db="EMBL/GenBank/DDBJ databases">
        <title>Genome assembly of novel Miniimonas species PCH200.</title>
        <authorList>
            <person name="Thakur V."/>
            <person name="Kumar V."/>
            <person name="Singh D."/>
        </authorList>
    </citation>
    <scope>NUCLEOTIDE SEQUENCE [LARGE SCALE GENOMIC DNA]</scope>
    <source>
        <strain evidence="6 7">PCH200</strain>
    </source>
</reference>